<dbReference type="RefSeq" id="XP_067918362.1">
    <property type="nucleotide sequence ID" value="XM_068069662.1"/>
</dbReference>
<evidence type="ECO:0000313" key="4">
    <source>
        <dbReference type="Proteomes" id="UP000221165"/>
    </source>
</evidence>
<name>A0A2C6KJU6_9APIC</name>
<dbReference type="GO" id="GO:0072665">
    <property type="term" value="P:protein localization to vacuole"/>
    <property type="evidence" value="ECO:0007669"/>
    <property type="project" value="TreeGrafter"/>
</dbReference>
<keyword evidence="2" id="KW-0812">Transmembrane</keyword>
<dbReference type="GeneID" id="94432873"/>
<evidence type="ECO:0000256" key="1">
    <source>
        <dbReference type="SAM" id="MobiDB-lite"/>
    </source>
</evidence>
<accession>A0A2C6KJU6</accession>
<feature type="transmembrane region" description="Helical" evidence="2">
    <location>
        <begin position="231"/>
        <end position="256"/>
    </location>
</feature>
<comment type="caution">
    <text evidence="3">The sequence shown here is derived from an EMBL/GenBank/DDBJ whole genome shotgun (WGS) entry which is preliminary data.</text>
</comment>
<organism evidence="3 4">
    <name type="scientific">Cystoisospora suis</name>
    <dbReference type="NCBI Taxonomy" id="483139"/>
    <lineage>
        <taxon>Eukaryota</taxon>
        <taxon>Sar</taxon>
        <taxon>Alveolata</taxon>
        <taxon>Apicomplexa</taxon>
        <taxon>Conoidasida</taxon>
        <taxon>Coccidia</taxon>
        <taxon>Eucoccidiorida</taxon>
        <taxon>Eimeriorina</taxon>
        <taxon>Sarcocystidae</taxon>
        <taxon>Cystoisospora</taxon>
    </lineage>
</organism>
<protein>
    <submittedName>
        <fullName evidence="3">Lysosomal cobalamin protein</fullName>
    </submittedName>
</protein>
<dbReference type="InterPro" id="IPR050854">
    <property type="entry name" value="LMBD1_LysCbl_Transport"/>
</dbReference>
<dbReference type="OrthoDB" id="347187at2759"/>
<keyword evidence="4" id="KW-1185">Reference proteome</keyword>
<dbReference type="EMBL" id="MIGC01005728">
    <property type="protein sequence ID" value="PHJ16636.1"/>
    <property type="molecule type" value="Genomic_DNA"/>
</dbReference>
<proteinExistence type="predicted"/>
<feature type="transmembrane region" description="Helical" evidence="2">
    <location>
        <begin position="318"/>
        <end position="341"/>
    </location>
</feature>
<feature type="region of interest" description="Disordered" evidence="1">
    <location>
        <begin position="1"/>
        <end position="94"/>
    </location>
</feature>
<gene>
    <name evidence="3" type="ORF">CSUI_009547</name>
</gene>
<feature type="compositionally biased region" description="Low complexity" evidence="1">
    <location>
        <begin position="13"/>
        <end position="28"/>
    </location>
</feature>
<dbReference type="GO" id="GO:0005774">
    <property type="term" value="C:vacuolar membrane"/>
    <property type="evidence" value="ECO:0007669"/>
    <property type="project" value="TreeGrafter"/>
</dbReference>
<evidence type="ECO:0000313" key="3">
    <source>
        <dbReference type="EMBL" id="PHJ16636.1"/>
    </source>
</evidence>
<dbReference type="AlphaFoldDB" id="A0A2C6KJU6"/>
<keyword evidence="2" id="KW-1133">Transmembrane helix</keyword>
<dbReference type="VEuPathDB" id="ToxoDB:CSUI_009547"/>
<keyword evidence="2" id="KW-0472">Membrane</keyword>
<dbReference type="Proteomes" id="UP000221165">
    <property type="component" value="Unassembled WGS sequence"/>
</dbReference>
<dbReference type="PANTHER" id="PTHR16130:SF2">
    <property type="entry name" value="LYSOSOMAL COBALAMIN TRANSPORT ESCORT PROTEIN LMBD1"/>
    <property type="match status" value="1"/>
</dbReference>
<evidence type="ECO:0000256" key="2">
    <source>
        <dbReference type="SAM" id="Phobius"/>
    </source>
</evidence>
<reference evidence="3 4" key="1">
    <citation type="journal article" date="2017" name="Int. J. Parasitol.">
        <title>The genome of the protozoan parasite Cystoisospora suis and a reverse vaccinology approach to identify vaccine candidates.</title>
        <authorList>
            <person name="Palmieri N."/>
            <person name="Shrestha A."/>
            <person name="Ruttkowski B."/>
            <person name="Beck T."/>
            <person name="Vogl C."/>
            <person name="Tomley F."/>
            <person name="Blake D.P."/>
            <person name="Joachim A."/>
        </authorList>
    </citation>
    <scope>NUCLEOTIDE SEQUENCE [LARGE SCALE GENOMIC DNA]</scope>
    <source>
        <strain evidence="3 4">Wien I</strain>
    </source>
</reference>
<sequence length="378" mass="41233">MPAHPSWPSSKEIASPPFSRRSASSFISPNDFETQSVAAVKGGQKLLSKDGSPSLEEKNRRSGAGGGGYGGDEGSQAVVSSNEKNSPGMHTRRLSAEPTEVFFSSHHKGEEESSFSSHASGRKGPFISPAFSFAKTGERGGTDLFNAGDFIQRLRQSRPSLPSGSDMTPPALNLDVLTIKQLYLTLFFILLFLIYVAIPFAYFYSKQLESLKGIGYDNQTSVEFDETIPPFTVACAAAQRTIFFTIVLVLVLALILTQRPSFRQPMGLTGGTGGVLAGRGGEQGEEGVLGEGLKHVDFILQYTSELFDLNHRGADSMLYLFCLLIAVGQIGWIITGAYSLAALPVSWLRGRMTPQQQRREIQKEIAELREQQRQLQVN</sequence>
<dbReference type="PANTHER" id="PTHR16130">
    <property type="entry name" value="LYSOSOMAL COBALAMIN TRANSPORTER-RELATED"/>
    <property type="match status" value="1"/>
</dbReference>
<feature type="compositionally biased region" description="Gly residues" evidence="1">
    <location>
        <begin position="63"/>
        <end position="73"/>
    </location>
</feature>
<feature type="transmembrane region" description="Helical" evidence="2">
    <location>
        <begin position="182"/>
        <end position="204"/>
    </location>
</feature>